<keyword evidence="3" id="KW-1185">Reference proteome</keyword>
<sequence>MFQKLFIFAFVLAMMAIVYTNSLPTGEDAGETDQTFCKPFSSCFNNTDCASNLIYKRCRNNLFGNKQCCL</sequence>
<evidence type="ECO:0000313" key="2">
    <source>
        <dbReference type="EMBL" id="KAK4029469.1"/>
    </source>
</evidence>
<feature type="chain" id="PRO_5046970542" evidence="1">
    <location>
        <begin position="23"/>
        <end position="70"/>
    </location>
</feature>
<feature type="signal peptide" evidence="1">
    <location>
        <begin position="1"/>
        <end position="22"/>
    </location>
</feature>
<accession>A0ABR0AWG3</accession>
<reference evidence="2 3" key="1">
    <citation type="journal article" date="2023" name="Nucleic Acids Res.">
        <title>The hologenome of Daphnia magna reveals possible DNA methylation and microbiome-mediated evolution of the host genome.</title>
        <authorList>
            <person name="Chaturvedi A."/>
            <person name="Li X."/>
            <person name="Dhandapani V."/>
            <person name="Marshall H."/>
            <person name="Kissane S."/>
            <person name="Cuenca-Cambronero M."/>
            <person name="Asole G."/>
            <person name="Calvet F."/>
            <person name="Ruiz-Romero M."/>
            <person name="Marangio P."/>
            <person name="Guigo R."/>
            <person name="Rago D."/>
            <person name="Mirbahai L."/>
            <person name="Eastwood N."/>
            <person name="Colbourne J.K."/>
            <person name="Zhou J."/>
            <person name="Mallon E."/>
            <person name="Orsini L."/>
        </authorList>
    </citation>
    <scope>NUCLEOTIDE SEQUENCE [LARGE SCALE GENOMIC DNA]</scope>
    <source>
        <strain evidence="2">LRV0_1</strain>
    </source>
</reference>
<evidence type="ECO:0000256" key="1">
    <source>
        <dbReference type="SAM" id="SignalP"/>
    </source>
</evidence>
<comment type="caution">
    <text evidence="2">The sequence shown here is derived from an EMBL/GenBank/DDBJ whole genome shotgun (WGS) entry which is preliminary data.</text>
</comment>
<gene>
    <name evidence="2" type="ORF">OUZ56_022460</name>
</gene>
<dbReference type="EMBL" id="JAOYFB010000039">
    <property type="protein sequence ID" value="KAK4029469.1"/>
    <property type="molecule type" value="Genomic_DNA"/>
</dbReference>
<dbReference type="Proteomes" id="UP001234178">
    <property type="component" value="Unassembled WGS sequence"/>
</dbReference>
<proteinExistence type="predicted"/>
<name>A0ABR0AWG3_9CRUS</name>
<organism evidence="2 3">
    <name type="scientific">Daphnia magna</name>
    <dbReference type="NCBI Taxonomy" id="35525"/>
    <lineage>
        <taxon>Eukaryota</taxon>
        <taxon>Metazoa</taxon>
        <taxon>Ecdysozoa</taxon>
        <taxon>Arthropoda</taxon>
        <taxon>Crustacea</taxon>
        <taxon>Branchiopoda</taxon>
        <taxon>Diplostraca</taxon>
        <taxon>Cladocera</taxon>
        <taxon>Anomopoda</taxon>
        <taxon>Daphniidae</taxon>
        <taxon>Daphnia</taxon>
    </lineage>
</organism>
<protein>
    <submittedName>
        <fullName evidence="2">Uncharacterized protein</fullName>
    </submittedName>
</protein>
<keyword evidence="1" id="KW-0732">Signal</keyword>
<evidence type="ECO:0000313" key="3">
    <source>
        <dbReference type="Proteomes" id="UP001234178"/>
    </source>
</evidence>